<dbReference type="Gene3D" id="3.40.50.150">
    <property type="entry name" value="Vaccinia Virus protein VP39"/>
    <property type="match status" value="1"/>
</dbReference>
<dbReference type="Proteomes" id="UP000177817">
    <property type="component" value="Unassembled WGS sequence"/>
</dbReference>
<dbReference type="Pfam" id="PF05175">
    <property type="entry name" value="MTS"/>
    <property type="match status" value="1"/>
</dbReference>
<name>A0A1G2BL64_9BACT</name>
<dbReference type="AlphaFoldDB" id="A0A1G2BL64"/>
<sequence>MSLNAAQKKQMALQRRLHRHKRYSVDIELAPGYTLNGLIVGPGILRPEVTTSLYLARYLFFRNGLYLNKRALDLGSGCGIQGIVLGLYGAKDIVFSDITRESIRNTTENVKRFRLSNNAKIIRSDLFQNIRQKFDRIVFNHPFFPDVPKAGDIFEIATLAPGELIQRFLKNAKTHLYPDGVIVMPYFHLGGPINDPAKQAPKHGYSVRENWRLKIHSGSQQGLVSIYELRLQ</sequence>
<dbReference type="CDD" id="cd02440">
    <property type="entry name" value="AdoMet_MTases"/>
    <property type="match status" value="1"/>
</dbReference>
<dbReference type="InterPro" id="IPR029063">
    <property type="entry name" value="SAM-dependent_MTases_sf"/>
</dbReference>
<gene>
    <name evidence="2" type="ORF">A2677_03310</name>
</gene>
<evidence type="ECO:0000313" key="3">
    <source>
        <dbReference type="Proteomes" id="UP000177817"/>
    </source>
</evidence>
<organism evidence="2 3">
    <name type="scientific">Candidatus Komeilibacteria bacterium RIFCSPHIGHO2_01_FULL_52_14</name>
    <dbReference type="NCBI Taxonomy" id="1798549"/>
    <lineage>
        <taxon>Bacteria</taxon>
        <taxon>Candidatus Komeiliibacteriota</taxon>
    </lineage>
</organism>
<comment type="caution">
    <text evidence="2">The sequence shown here is derived from an EMBL/GenBank/DDBJ whole genome shotgun (WGS) entry which is preliminary data.</text>
</comment>
<proteinExistence type="predicted"/>
<feature type="domain" description="Methyltransferase small" evidence="1">
    <location>
        <begin position="67"/>
        <end position="183"/>
    </location>
</feature>
<accession>A0A1G2BL64</accession>
<dbReference type="InterPro" id="IPR007848">
    <property type="entry name" value="Small_mtfrase_dom"/>
</dbReference>
<protein>
    <recommendedName>
        <fullName evidence="1">Methyltransferase small domain-containing protein</fullName>
    </recommendedName>
</protein>
<dbReference type="EMBL" id="MHKK01000021">
    <property type="protein sequence ID" value="OGY89953.1"/>
    <property type="molecule type" value="Genomic_DNA"/>
</dbReference>
<dbReference type="SUPFAM" id="SSF53335">
    <property type="entry name" value="S-adenosyl-L-methionine-dependent methyltransferases"/>
    <property type="match status" value="1"/>
</dbReference>
<reference evidence="2 3" key="1">
    <citation type="journal article" date="2016" name="Nat. Commun.">
        <title>Thousands of microbial genomes shed light on interconnected biogeochemical processes in an aquifer system.</title>
        <authorList>
            <person name="Anantharaman K."/>
            <person name="Brown C.T."/>
            <person name="Hug L.A."/>
            <person name="Sharon I."/>
            <person name="Castelle C.J."/>
            <person name="Probst A.J."/>
            <person name="Thomas B.C."/>
            <person name="Singh A."/>
            <person name="Wilkins M.J."/>
            <person name="Karaoz U."/>
            <person name="Brodie E.L."/>
            <person name="Williams K.H."/>
            <person name="Hubbard S.S."/>
            <person name="Banfield J.F."/>
        </authorList>
    </citation>
    <scope>NUCLEOTIDE SEQUENCE [LARGE SCALE GENOMIC DNA]</scope>
</reference>
<evidence type="ECO:0000313" key="2">
    <source>
        <dbReference type="EMBL" id="OGY89953.1"/>
    </source>
</evidence>
<evidence type="ECO:0000259" key="1">
    <source>
        <dbReference type="Pfam" id="PF05175"/>
    </source>
</evidence>
<dbReference type="GO" id="GO:0008168">
    <property type="term" value="F:methyltransferase activity"/>
    <property type="evidence" value="ECO:0007669"/>
    <property type="project" value="InterPro"/>
</dbReference>